<dbReference type="InterPro" id="IPR033897">
    <property type="entry name" value="SRF-like_MADS-box"/>
</dbReference>
<comment type="subcellular location">
    <subcellularLocation>
        <location evidence="1">Nucleus</location>
    </subcellularLocation>
</comment>
<dbReference type="SMART" id="SM00432">
    <property type="entry name" value="MADS"/>
    <property type="match status" value="1"/>
</dbReference>
<dbReference type="SUPFAM" id="SSF55455">
    <property type="entry name" value="SRF-like"/>
    <property type="match status" value="1"/>
</dbReference>
<sequence length="508" mass="53565">MDSVSCHNELGATRSTRPLPSTTGSSAVERDPPAPTGSPDLGGTLVSNPPDGVAELSSGSEDEDATGSGSKRRKGQSKYSVPRRQIKIEYIQDKSRRNITFGKRKNGIFKKAQEISILTGCEVMLIVAPKDSEPQAFTYATTKLKPLISEPAGEAYIQNCLRYGALMPGTLSGASANYGMNRTNGQHSNMATIRTGPRASPAPNVNAISYNSSYYVHNGGDMSRRAHPPYGISQPHSVSPQSTSTNVTNKQTPQSVGFSDQTKRAASDSPVQHLGVSHHPFKSQPWSPGPNASTNELPASPAVTAPNSAMAPSREIPADWIVANPRSLFQTSSPLGASSLSTRGLSSFPLSTATPGSGNGYSHLPSDSNTFHSRPASDGPVIATPTWPPVSQTSPGIRSAPLDSARNGNSSNAPINDARFLEPLVLSQPYDPRALGSGEEQYGSGSNYPSNSAPSLNMQPSVSPYGESENCDGVGLSSAYLHEDNSGGETDSKHYLLENSDHNWSGGL</sequence>
<dbReference type="GO" id="GO:0005634">
    <property type="term" value="C:nucleus"/>
    <property type="evidence" value="ECO:0007669"/>
    <property type="project" value="UniProtKB-SubCell"/>
</dbReference>
<dbReference type="PRINTS" id="PR00404">
    <property type="entry name" value="MADSDOMAIN"/>
</dbReference>
<evidence type="ECO:0000256" key="2">
    <source>
        <dbReference type="ARBA" id="ARBA00023015"/>
    </source>
</evidence>
<evidence type="ECO:0000256" key="6">
    <source>
        <dbReference type="SAM" id="MobiDB-lite"/>
    </source>
</evidence>
<evidence type="ECO:0000256" key="1">
    <source>
        <dbReference type="ARBA" id="ARBA00004123"/>
    </source>
</evidence>
<feature type="region of interest" description="Disordered" evidence="6">
    <location>
        <begin position="431"/>
        <end position="508"/>
    </location>
</feature>
<feature type="region of interest" description="Disordered" evidence="6">
    <location>
        <begin position="358"/>
        <end position="416"/>
    </location>
</feature>
<comment type="caution">
    <text evidence="9">The sequence shown here is derived from an EMBL/GenBank/DDBJ whole genome shotgun (WGS) entry which is preliminary data.</text>
</comment>
<feature type="compositionally biased region" description="Polar residues" evidence="6">
    <location>
        <begin position="234"/>
        <end position="260"/>
    </location>
</feature>
<evidence type="ECO:0000259" key="7">
    <source>
        <dbReference type="PROSITE" id="PS50066"/>
    </source>
</evidence>
<gene>
    <name evidence="8" type="ORF">PCANC_20500</name>
    <name evidence="9" type="ORF">PCASD_06818</name>
</gene>
<organism evidence="9 11">
    <name type="scientific">Puccinia coronata f. sp. avenae</name>
    <dbReference type="NCBI Taxonomy" id="200324"/>
    <lineage>
        <taxon>Eukaryota</taxon>
        <taxon>Fungi</taxon>
        <taxon>Dikarya</taxon>
        <taxon>Basidiomycota</taxon>
        <taxon>Pucciniomycotina</taxon>
        <taxon>Pucciniomycetes</taxon>
        <taxon>Pucciniales</taxon>
        <taxon>Pucciniaceae</taxon>
        <taxon>Puccinia</taxon>
    </lineage>
</organism>
<dbReference type="FunFam" id="3.40.1810.10:FF:000002">
    <property type="entry name" value="Serum response factor b"/>
    <property type="match status" value="1"/>
</dbReference>
<dbReference type="STRING" id="200324.A0A2N5UQP0"/>
<protein>
    <recommendedName>
        <fullName evidence="7">MADS-box domain-containing protein</fullName>
    </recommendedName>
</protein>
<dbReference type="InterPro" id="IPR036879">
    <property type="entry name" value="TF_MADSbox_sf"/>
</dbReference>
<dbReference type="Pfam" id="PF00319">
    <property type="entry name" value="SRF-TF"/>
    <property type="match status" value="1"/>
</dbReference>
<proteinExistence type="predicted"/>
<dbReference type="InterPro" id="IPR002100">
    <property type="entry name" value="TF_MADSbox"/>
</dbReference>
<name>A0A2N5UQP0_9BASI</name>
<dbReference type="GO" id="GO:0000987">
    <property type="term" value="F:cis-regulatory region sequence-specific DNA binding"/>
    <property type="evidence" value="ECO:0007669"/>
    <property type="project" value="InterPro"/>
</dbReference>
<dbReference type="PROSITE" id="PS50066">
    <property type="entry name" value="MADS_BOX_2"/>
    <property type="match status" value="1"/>
</dbReference>
<evidence type="ECO:0000313" key="8">
    <source>
        <dbReference type="EMBL" id="PLW11031.1"/>
    </source>
</evidence>
<evidence type="ECO:0000313" key="9">
    <source>
        <dbReference type="EMBL" id="PLW39957.1"/>
    </source>
</evidence>
<evidence type="ECO:0000313" key="11">
    <source>
        <dbReference type="Proteomes" id="UP000235392"/>
    </source>
</evidence>
<dbReference type="Gene3D" id="3.40.1810.10">
    <property type="entry name" value="Transcription factor, MADS-box"/>
    <property type="match status" value="1"/>
</dbReference>
<dbReference type="Proteomes" id="UP000235392">
    <property type="component" value="Unassembled WGS sequence"/>
</dbReference>
<feature type="compositionally biased region" description="Polar residues" evidence="6">
    <location>
        <begin position="284"/>
        <end position="297"/>
    </location>
</feature>
<keyword evidence="2" id="KW-0805">Transcription regulation</keyword>
<evidence type="ECO:0000256" key="5">
    <source>
        <dbReference type="ARBA" id="ARBA00023242"/>
    </source>
</evidence>
<dbReference type="GO" id="GO:0045944">
    <property type="term" value="P:positive regulation of transcription by RNA polymerase II"/>
    <property type="evidence" value="ECO:0007669"/>
    <property type="project" value="InterPro"/>
</dbReference>
<evidence type="ECO:0000256" key="4">
    <source>
        <dbReference type="ARBA" id="ARBA00023163"/>
    </source>
</evidence>
<keyword evidence="3" id="KW-0238">DNA-binding</keyword>
<dbReference type="EMBL" id="PGCJ01001036">
    <property type="protein sequence ID" value="PLW11031.1"/>
    <property type="molecule type" value="Genomic_DNA"/>
</dbReference>
<feature type="region of interest" description="Disordered" evidence="6">
    <location>
        <begin position="1"/>
        <end position="81"/>
    </location>
</feature>
<accession>A0A2N5UQP0</accession>
<feature type="compositionally biased region" description="Basic and acidic residues" evidence="6">
    <location>
        <begin position="481"/>
        <end position="501"/>
    </location>
</feature>
<keyword evidence="10" id="KW-1185">Reference proteome</keyword>
<feature type="domain" description="MADS-box" evidence="7">
    <location>
        <begin position="81"/>
        <end position="141"/>
    </location>
</feature>
<dbReference type="GO" id="GO:0046983">
    <property type="term" value="F:protein dimerization activity"/>
    <property type="evidence" value="ECO:0007669"/>
    <property type="project" value="InterPro"/>
</dbReference>
<evidence type="ECO:0000313" key="10">
    <source>
        <dbReference type="Proteomes" id="UP000235388"/>
    </source>
</evidence>
<dbReference type="EMBL" id="PGCI01000108">
    <property type="protein sequence ID" value="PLW39957.1"/>
    <property type="molecule type" value="Genomic_DNA"/>
</dbReference>
<dbReference type="AlphaFoldDB" id="A0A2N5UQP0"/>
<evidence type="ECO:0000256" key="3">
    <source>
        <dbReference type="ARBA" id="ARBA00023125"/>
    </source>
</evidence>
<feature type="compositionally biased region" description="Polar residues" evidence="6">
    <location>
        <begin position="443"/>
        <end position="462"/>
    </location>
</feature>
<keyword evidence="4" id="KW-0804">Transcription</keyword>
<dbReference type="GO" id="GO:0000981">
    <property type="term" value="F:DNA-binding transcription factor activity, RNA polymerase II-specific"/>
    <property type="evidence" value="ECO:0007669"/>
    <property type="project" value="InterPro"/>
</dbReference>
<dbReference type="OrthoDB" id="2284405at2759"/>
<dbReference type="Proteomes" id="UP000235388">
    <property type="component" value="Unassembled WGS sequence"/>
</dbReference>
<dbReference type="InterPro" id="IPR050142">
    <property type="entry name" value="MADS-box/MEF2_TF"/>
</dbReference>
<keyword evidence="5" id="KW-0539">Nucleus</keyword>
<dbReference type="CDD" id="cd00266">
    <property type="entry name" value="MADS_SRF_like"/>
    <property type="match status" value="1"/>
</dbReference>
<reference evidence="10 11" key="1">
    <citation type="submission" date="2017-11" db="EMBL/GenBank/DDBJ databases">
        <title>De novo assembly and phasing of dikaryotic genomes from two isolates of Puccinia coronata f. sp. avenae, the causal agent of oat crown rust.</title>
        <authorList>
            <person name="Miller M.E."/>
            <person name="Zhang Y."/>
            <person name="Omidvar V."/>
            <person name="Sperschneider J."/>
            <person name="Schwessinger B."/>
            <person name="Raley C."/>
            <person name="Palmer J.M."/>
            <person name="Garnica D."/>
            <person name="Upadhyaya N."/>
            <person name="Rathjen J."/>
            <person name="Taylor J.M."/>
            <person name="Park R.F."/>
            <person name="Dodds P.N."/>
            <person name="Hirsch C.D."/>
            <person name="Kianian S.F."/>
            <person name="Figueroa M."/>
        </authorList>
    </citation>
    <scope>NUCLEOTIDE SEQUENCE [LARGE SCALE GENOMIC DNA]</scope>
    <source>
        <strain evidence="8">12NC29</strain>
        <strain evidence="9">12SD80</strain>
    </source>
</reference>
<feature type="compositionally biased region" description="Polar residues" evidence="6">
    <location>
        <begin position="13"/>
        <end position="26"/>
    </location>
</feature>
<feature type="region of interest" description="Disordered" evidence="6">
    <location>
        <begin position="219"/>
        <end position="311"/>
    </location>
</feature>
<dbReference type="PANTHER" id="PTHR48019">
    <property type="entry name" value="SERUM RESPONSE FACTOR HOMOLOG"/>
    <property type="match status" value="1"/>
</dbReference>